<reference evidence="1" key="2">
    <citation type="journal article" date="2015" name="Data Brief">
        <title>Shoot transcriptome of the giant reed, Arundo donax.</title>
        <authorList>
            <person name="Barrero R.A."/>
            <person name="Guerrero F.D."/>
            <person name="Moolhuijzen P."/>
            <person name="Goolsby J.A."/>
            <person name="Tidwell J."/>
            <person name="Bellgard S.E."/>
            <person name="Bellgard M.I."/>
        </authorList>
    </citation>
    <scope>NUCLEOTIDE SEQUENCE</scope>
    <source>
        <tissue evidence="1">Shoot tissue taken approximately 20 cm above the soil surface</tissue>
    </source>
</reference>
<name>A0A0A9BYH4_ARUDO</name>
<evidence type="ECO:0000313" key="1">
    <source>
        <dbReference type="EMBL" id="JAD64327.1"/>
    </source>
</evidence>
<sequence>MSLYISTTQYLSASG</sequence>
<accession>A0A0A9BYH4</accession>
<protein>
    <submittedName>
        <fullName evidence="1">Uncharacterized protein</fullName>
    </submittedName>
</protein>
<dbReference type="EMBL" id="GBRH01233568">
    <property type="protein sequence ID" value="JAD64327.1"/>
    <property type="molecule type" value="Transcribed_RNA"/>
</dbReference>
<reference evidence="1" key="1">
    <citation type="submission" date="2014-09" db="EMBL/GenBank/DDBJ databases">
        <authorList>
            <person name="Magalhaes I.L.F."/>
            <person name="Oliveira U."/>
            <person name="Santos F.R."/>
            <person name="Vidigal T.H.D.A."/>
            <person name="Brescovit A.D."/>
            <person name="Santos A.J."/>
        </authorList>
    </citation>
    <scope>NUCLEOTIDE SEQUENCE</scope>
    <source>
        <tissue evidence="1">Shoot tissue taken approximately 20 cm above the soil surface</tissue>
    </source>
</reference>
<proteinExistence type="predicted"/>
<organism evidence="1">
    <name type="scientific">Arundo donax</name>
    <name type="common">Giant reed</name>
    <name type="synonym">Donax arundinaceus</name>
    <dbReference type="NCBI Taxonomy" id="35708"/>
    <lineage>
        <taxon>Eukaryota</taxon>
        <taxon>Viridiplantae</taxon>
        <taxon>Streptophyta</taxon>
        <taxon>Embryophyta</taxon>
        <taxon>Tracheophyta</taxon>
        <taxon>Spermatophyta</taxon>
        <taxon>Magnoliopsida</taxon>
        <taxon>Liliopsida</taxon>
        <taxon>Poales</taxon>
        <taxon>Poaceae</taxon>
        <taxon>PACMAD clade</taxon>
        <taxon>Arundinoideae</taxon>
        <taxon>Arundineae</taxon>
        <taxon>Arundo</taxon>
    </lineage>
</organism>